<dbReference type="CDD" id="cd02947">
    <property type="entry name" value="TRX_family"/>
    <property type="match status" value="1"/>
</dbReference>
<sequence length="119" mass="13785">MKKFIILLMASVVSVFAFEHINIMNIDEKIKDKTVIVDFYATWCPPCKIMTQNLNKYEKVKNPNVKVYKVDVDKEPELAQKFGIRTIPTLIYFKDGKVVKQEVGIRSVSELQSNVKNLF</sequence>
<dbReference type="InterPro" id="IPR005746">
    <property type="entry name" value="Thioredoxin"/>
</dbReference>
<reference evidence="10 11" key="1">
    <citation type="submission" date="2017-09" db="EMBL/GenBank/DDBJ databases">
        <title>Arcobacter canalis sp. nov., a new species isolated from a water canal contaminated with urban sewage.</title>
        <authorList>
            <person name="Perez-Cataluna A."/>
            <person name="Salas-Masso N."/>
            <person name="Figueras M.J."/>
        </authorList>
    </citation>
    <scope>NUCLEOTIDE SEQUENCE [LARGE SCALE GENOMIC DNA]</scope>
    <source>
        <strain evidence="10 11">F98-3</strain>
    </source>
</reference>
<dbReference type="Proteomes" id="UP000221222">
    <property type="component" value="Unassembled WGS sequence"/>
</dbReference>
<name>A0A2G1DEQ5_9BACT</name>
<dbReference type="PRINTS" id="PR00421">
    <property type="entry name" value="THIOREDOXIN"/>
</dbReference>
<feature type="chain" id="PRO_5044573516" description="Thioredoxin" evidence="7">
    <location>
        <begin position="18"/>
        <end position="119"/>
    </location>
</feature>
<dbReference type="InterPro" id="IPR036249">
    <property type="entry name" value="Thioredoxin-like_sf"/>
</dbReference>
<dbReference type="KEGG" id="amol:AMOL_2571"/>
<dbReference type="GO" id="GO:0005737">
    <property type="term" value="C:cytoplasm"/>
    <property type="evidence" value="ECO:0007669"/>
    <property type="project" value="TreeGrafter"/>
</dbReference>
<keyword evidence="11" id="KW-1185">Reference proteome</keyword>
<keyword evidence="2" id="KW-0813">Transport</keyword>
<evidence type="ECO:0000256" key="3">
    <source>
        <dbReference type="ARBA" id="ARBA00022982"/>
    </source>
</evidence>
<reference evidence="9 12" key="2">
    <citation type="submission" date="2018-08" db="EMBL/GenBank/DDBJ databases">
        <title>Complete genome of the Arcobacter molluscorum type strain LMG 25693.</title>
        <authorList>
            <person name="Miller W.G."/>
            <person name="Yee E."/>
            <person name="Bono J.L."/>
        </authorList>
    </citation>
    <scope>NUCLEOTIDE SEQUENCE [LARGE SCALE GENOMIC DNA]</scope>
    <source>
        <strain evidence="9 12">CECT 7696</strain>
    </source>
</reference>
<gene>
    <name evidence="10" type="primary">trxA</name>
    <name evidence="9" type="ORF">AMOL_2571</name>
    <name evidence="10" type="ORF">CPU12_12710</name>
</gene>
<keyword evidence="4" id="KW-1015">Disulfide bond</keyword>
<evidence type="ECO:0000259" key="8">
    <source>
        <dbReference type="PROSITE" id="PS51352"/>
    </source>
</evidence>
<keyword evidence="7" id="KW-0732">Signal</keyword>
<dbReference type="SUPFAM" id="SSF52833">
    <property type="entry name" value="Thioredoxin-like"/>
    <property type="match status" value="1"/>
</dbReference>
<dbReference type="InterPro" id="IPR017937">
    <property type="entry name" value="Thioredoxin_CS"/>
</dbReference>
<dbReference type="EMBL" id="NXFY01000027">
    <property type="protein sequence ID" value="PHO16971.1"/>
    <property type="molecule type" value="Genomic_DNA"/>
</dbReference>
<dbReference type="PROSITE" id="PS51352">
    <property type="entry name" value="THIOREDOXIN_2"/>
    <property type="match status" value="1"/>
</dbReference>
<protein>
    <recommendedName>
        <fullName evidence="6">Thioredoxin</fullName>
    </recommendedName>
</protein>
<evidence type="ECO:0000313" key="11">
    <source>
        <dbReference type="Proteomes" id="UP000221222"/>
    </source>
</evidence>
<evidence type="ECO:0000256" key="5">
    <source>
        <dbReference type="ARBA" id="ARBA00023284"/>
    </source>
</evidence>
<evidence type="ECO:0000313" key="10">
    <source>
        <dbReference type="EMBL" id="PHO16971.1"/>
    </source>
</evidence>
<dbReference type="RefSeq" id="WP_099343495.1">
    <property type="nucleotide sequence ID" value="NZ_CP032098.1"/>
</dbReference>
<dbReference type="PROSITE" id="PS00194">
    <property type="entry name" value="THIOREDOXIN_1"/>
    <property type="match status" value="1"/>
</dbReference>
<feature type="domain" description="Thioredoxin" evidence="8">
    <location>
        <begin position="7"/>
        <end position="119"/>
    </location>
</feature>
<dbReference type="Gene3D" id="3.40.30.10">
    <property type="entry name" value="Glutaredoxin"/>
    <property type="match status" value="1"/>
</dbReference>
<dbReference type="Pfam" id="PF00085">
    <property type="entry name" value="Thioredoxin"/>
    <property type="match status" value="1"/>
</dbReference>
<evidence type="ECO:0000313" key="12">
    <source>
        <dbReference type="Proteomes" id="UP000262712"/>
    </source>
</evidence>
<organism evidence="10 11">
    <name type="scientific">Malaciobacter molluscorum LMG 25693</name>
    <dbReference type="NCBI Taxonomy" id="870501"/>
    <lineage>
        <taxon>Bacteria</taxon>
        <taxon>Pseudomonadati</taxon>
        <taxon>Campylobacterota</taxon>
        <taxon>Epsilonproteobacteria</taxon>
        <taxon>Campylobacterales</taxon>
        <taxon>Arcobacteraceae</taxon>
        <taxon>Malaciobacter</taxon>
    </lineage>
</organism>
<dbReference type="InterPro" id="IPR013766">
    <property type="entry name" value="Thioredoxin_domain"/>
</dbReference>
<dbReference type="EMBL" id="CP032098">
    <property type="protein sequence ID" value="AXX93510.1"/>
    <property type="molecule type" value="Genomic_DNA"/>
</dbReference>
<evidence type="ECO:0000256" key="1">
    <source>
        <dbReference type="ARBA" id="ARBA00008987"/>
    </source>
</evidence>
<evidence type="ECO:0000256" key="6">
    <source>
        <dbReference type="NCBIfam" id="TIGR01068"/>
    </source>
</evidence>
<keyword evidence="5" id="KW-0676">Redox-active center</keyword>
<dbReference type="GO" id="GO:0015035">
    <property type="term" value="F:protein-disulfide reductase activity"/>
    <property type="evidence" value="ECO:0007669"/>
    <property type="project" value="UniProtKB-UniRule"/>
</dbReference>
<evidence type="ECO:0000313" key="9">
    <source>
        <dbReference type="EMBL" id="AXX93510.1"/>
    </source>
</evidence>
<dbReference type="AlphaFoldDB" id="A0A2G1DEQ5"/>
<evidence type="ECO:0000256" key="4">
    <source>
        <dbReference type="ARBA" id="ARBA00023157"/>
    </source>
</evidence>
<keyword evidence="3" id="KW-0249">Electron transport</keyword>
<evidence type="ECO:0000256" key="7">
    <source>
        <dbReference type="SAM" id="SignalP"/>
    </source>
</evidence>
<dbReference type="Proteomes" id="UP000262712">
    <property type="component" value="Chromosome"/>
</dbReference>
<accession>A0A2G1DEQ5</accession>
<evidence type="ECO:0000256" key="2">
    <source>
        <dbReference type="ARBA" id="ARBA00022448"/>
    </source>
</evidence>
<dbReference type="NCBIfam" id="TIGR01068">
    <property type="entry name" value="thioredoxin"/>
    <property type="match status" value="1"/>
</dbReference>
<proteinExistence type="inferred from homology"/>
<dbReference type="PANTHER" id="PTHR45663:SF11">
    <property type="entry name" value="GEO12009P1"/>
    <property type="match status" value="1"/>
</dbReference>
<dbReference type="PANTHER" id="PTHR45663">
    <property type="entry name" value="GEO12009P1"/>
    <property type="match status" value="1"/>
</dbReference>
<comment type="similarity">
    <text evidence="1">Belongs to the thioredoxin family.</text>
</comment>
<feature type="signal peptide" evidence="7">
    <location>
        <begin position="1"/>
        <end position="17"/>
    </location>
</feature>